<organism evidence="7 8">
    <name type="scientific">Chrysochromulina tobinii</name>
    <dbReference type="NCBI Taxonomy" id="1460289"/>
    <lineage>
        <taxon>Eukaryota</taxon>
        <taxon>Haptista</taxon>
        <taxon>Haptophyta</taxon>
        <taxon>Prymnesiophyceae</taxon>
        <taxon>Prymnesiales</taxon>
        <taxon>Chrysochromulinaceae</taxon>
        <taxon>Chrysochromulina</taxon>
    </lineage>
</organism>
<dbReference type="GO" id="GO:0007020">
    <property type="term" value="P:microtubule nucleation"/>
    <property type="evidence" value="ECO:0007669"/>
    <property type="project" value="InterPro"/>
</dbReference>
<name>A0A0M0LQK3_9EUKA</name>
<dbReference type="InterPro" id="IPR042241">
    <property type="entry name" value="GCP_C_sf"/>
</dbReference>
<protein>
    <recommendedName>
        <fullName evidence="5">Spindle pole body component</fullName>
    </recommendedName>
</protein>
<comment type="subcellular location">
    <subcellularLocation>
        <location evidence="5">Cytoplasm</location>
        <location evidence="5">Cytoskeleton</location>
        <location evidence="5">Microtubule organizing center</location>
    </subcellularLocation>
</comment>
<keyword evidence="8" id="KW-1185">Reference proteome</keyword>
<dbReference type="GO" id="GO:0051011">
    <property type="term" value="F:microtubule minus-end binding"/>
    <property type="evidence" value="ECO:0007669"/>
    <property type="project" value="TreeGrafter"/>
</dbReference>
<dbReference type="GO" id="GO:0000930">
    <property type="term" value="C:gamma-tubulin complex"/>
    <property type="evidence" value="ECO:0007669"/>
    <property type="project" value="TreeGrafter"/>
</dbReference>
<dbReference type="GO" id="GO:0051225">
    <property type="term" value="P:spindle assembly"/>
    <property type="evidence" value="ECO:0007669"/>
    <property type="project" value="TreeGrafter"/>
</dbReference>
<dbReference type="AlphaFoldDB" id="A0A0M0LQK3"/>
<evidence type="ECO:0000313" key="7">
    <source>
        <dbReference type="EMBL" id="KOO53281.1"/>
    </source>
</evidence>
<comment type="caution">
    <text evidence="7">The sequence shown here is derived from an EMBL/GenBank/DDBJ whole genome shotgun (WGS) entry which is preliminary data.</text>
</comment>
<gene>
    <name evidence="7" type="ORF">Ctob_015749</name>
</gene>
<feature type="non-terminal residue" evidence="7">
    <location>
        <position position="1"/>
    </location>
</feature>
<dbReference type="GO" id="GO:0031122">
    <property type="term" value="P:cytoplasmic microtubule organization"/>
    <property type="evidence" value="ECO:0007669"/>
    <property type="project" value="TreeGrafter"/>
</dbReference>
<dbReference type="GO" id="GO:0043015">
    <property type="term" value="F:gamma-tubulin binding"/>
    <property type="evidence" value="ECO:0007669"/>
    <property type="project" value="InterPro"/>
</dbReference>
<evidence type="ECO:0000256" key="2">
    <source>
        <dbReference type="ARBA" id="ARBA00022490"/>
    </source>
</evidence>
<dbReference type="GO" id="GO:0051321">
    <property type="term" value="P:meiotic cell cycle"/>
    <property type="evidence" value="ECO:0007669"/>
    <property type="project" value="TreeGrafter"/>
</dbReference>
<keyword evidence="4 5" id="KW-0206">Cytoskeleton</keyword>
<reference evidence="8" key="1">
    <citation type="journal article" date="2015" name="PLoS Genet.">
        <title>Genome Sequence and Transcriptome Analyses of Chrysochromulina tobin: Metabolic Tools for Enhanced Algal Fitness in the Prominent Order Prymnesiales (Haptophyceae).</title>
        <authorList>
            <person name="Hovde B.T."/>
            <person name="Deodato C.R."/>
            <person name="Hunsperger H.M."/>
            <person name="Ryken S.A."/>
            <person name="Yost W."/>
            <person name="Jha R.K."/>
            <person name="Patterson J."/>
            <person name="Monnat R.J. Jr."/>
            <person name="Barlow S.B."/>
            <person name="Starkenburg S.R."/>
            <person name="Cattolico R.A."/>
        </authorList>
    </citation>
    <scope>NUCLEOTIDE SEQUENCE</scope>
    <source>
        <strain evidence="8">CCMP291</strain>
    </source>
</reference>
<dbReference type="InterPro" id="IPR040457">
    <property type="entry name" value="GCP_C"/>
</dbReference>
<dbReference type="EMBL" id="JWZX01000300">
    <property type="protein sequence ID" value="KOO53281.1"/>
    <property type="molecule type" value="Genomic_DNA"/>
</dbReference>
<dbReference type="GO" id="GO:0000922">
    <property type="term" value="C:spindle pole"/>
    <property type="evidence" value="ECO:0007669"/>
    <property type="project" value="InterPro"/>
</dbReference>
<keyword evidence="2 5" id="KW-0963">Cytoplasm</keyword>
<keyword evidence="3 5" id="KW-0493">Microtubule</keyword>
<evidence type="ECO:0000256" key="5">
    <source>
        <dbReference type="RuleBase" id="RU363050"/>
    </source>
</evidence>
<dbReference type="PANTHER" id="PTHR19302">
    <property type="entry name" value="GAMMA TUBULIN COMPLEX PROTEIN"/>
    <property type="match status" value="1"/>
</dbReference>
<sequence length="435" mass="45776">LRSALEVAGAALPPRDAYERSALESLALERGLISRAVTSTSPEAAASAAEGADGSIGSNGSFAAAAAADVAIAACVVQPIEQTHMWLGHASVMLMLHEHRLRPLLGALRRFALGGSADFGTALVDSLQEDLRKGRSLTSRRHGVLRRALDTALRLSEVDDESGEELAPYAATLALVCAPDEGAGLGGGANAHDGANAGTAAGAGRLAASAATSGASPEELRHRIGAFDALRLELPIPAPLDAVISAKAMDQYANLFRLILRVRRAAAALSAIWTTLQHEHKPHDHQGRGDLEEAHAWHLLRLHVHELRHFVNSMQAHFIAYVCGHCYTELESAIVSATSVRELHAAHDAYLHAATSRCLLHAAGLPTASLITAVLALVLSLHREVCTEGALPVGAAWAGLVDASRRQFAMLVSALARQPLTPHELVAHQVHVGLT</sequence>
<evidence type="ECO:0000256" key="3">
    <source>
        <dbReference type="ARBA" id="ARBA00022701"/>
    </source>
</evidence>
<dbReference type="Proteomes" id="UP000037460">
    <property type="component" value="Unassembled WGS sequence"/>
</dbReference>
<evidence type="ECO:0000256" key="1">
    <source>
        <dbReference type="ARBA" id="ARBA00010337"/>
    </source>
</evidence>
<evidence type="ECO:0000313" key="8">
    <source>
        <dbReference type="Proteomes" id="UP000037460"/>
    </source>
</evidence>
<proteinExistence type="inferred from homology"/>
<accession>A0A0M0LQK3</accession>
<dbReference type="PANTHER" id="PTHR19302:SF59">
    <property type="entry name" value="HYPOTHETICAL GAMMA-TUBULIN COMPLEX"/>
    <property type="match status" value="1"/>
</dbReference>
<dbReference type="Pfam" id="PF04130">
    <property type="entry name" value="GCP_C_terminal"/>
    <property type="match status" value="1"/>
</dbReference>
<dbReference type="GO" id="GO:0000278">
    <property type="term" value="P:mitotic cell cycle"/>
    <property type="evidence" value="ECO:0007669"/>
    <property type="project" value="TreeGrafter"/>
</dbReference>
<comment type="similarity">
    <text evidence="1 5">Belongs to the TUBGCP family.</text>
</comment>
<evidence type="ECO:0000256" key="4">
    <source>
        <dbReference type="ARBA" id="ARBA00023212"/>
    </source>
</evidence>
<dbReference type="InterPro" id="IPR007259">
    <property type="entry name" value="GCP"/>
</dbReference>
<feature type="domain" description="Gamma tubulin complex component C-terminal" evidence="6">
    <location>
        <begin position="103"/>
        <end position="383"/>
    </location>
</feature>
<dbReference type="GO" id="GO:0005874">
    <property type="term" value="C:microtubule"/>
    <property type="evidence" value="ECO:0007669"/>
    <property type="project" value="UniProtKB-KW"/>
</dbReference>
<dbReference type="Gene3D" id="1.20.120.1900">
    <property type="entry name" value="Gamma-tubulin complex, C-terminal domain"/>
    <property type="match status" value="1"/>
</dbReference>
<evidence type="ECO:0000259" key="6">
    <source>
        <dbReference type="Pfam" id="PF04130"/>
    </source>
</evidence>